<dbReference type="EMBL" id="JACHFJ010000008">
    <property type="protein sequence ID" value="MBB5373690.1"/>
    <property type="molecule type" value="Genomic_DNA"/>
</dbReference>
<gene>
    <name evidence="2" type="ORF">HNP71_001954</name>
</gene>
<evidence type="ECO:0000313" key="2">
    <source>
        <dbReference type="EMBL" id="MBB5373690.1"/>
    </source>
</evidence>
<dbReference type="InterPro" id="IPR012495">
    <property type="entry name" value="TadE-like_dom"/>
</dbReference>
<organism evidence="2 3">
    <name type="scientific">Acidocella aromatica</name>
    <dbReference type="NCBI Taxonomy" id="1303579"/>
    <lineage>
        <taxon>Bacteria</taxon>
        <taxon>Pseudomonadati</taxon>
        <taxon>Pseudomonadota</taxon>
        <taxon>Alphaproteobacteria</taxon>
        <taxon>Acetobacterales</taxon>
        <taxon>Acidocellaceae</taxon>
        <taxon>Acidocella</taxon>
    </lineage>
</organism>
<evidence type="ECO:0000313" key="3">
    <source>
        <dbReference type="Proteomes" id="UP000553706"/>
    </source>
</evidence>
<accession>A0A840VQM8</accession>
<keyword evidence="3" id="KW-1185">Reference proteome</keyword>
<proteinExistence type="predicted"/>
<sequence>MHMILKRLRRSGRRANVSVEFALIAALFLLPLFGGSVDMVQYISAKDQLNTALQSLYYYALTYAPGTYTAGVAPTSLADPTIIVSAANTNKVLALMANKVRPLTLVAGYPTITYYCLDRSGNKITATANNQCTSTYPYEQIFVQYQIQTTVNFIVPMPFIFSNPLPLTATGSVEIF</sequence>
<dbReference type="Proteomes" id="UP000553706">
    <property type="component" value="Unassembled WGS sequence"/>
</dbReference>
<protein>
    <submittedName>
        <fullName evidence="2">Flp pilus assembly protein TadG</fullName>
    </submittedName>
</protein>
<dbReference type="RefSeq" id="WP_183266702.1">
    <property type="nucleotide sequence ID" value="NZ_JACHFJ010000008.1"/>
</dbReference>
<comment type="caution">
    <text evidence="2">The sequence shown here is derived from an EMBL/GenBank/DDBJ whole genome shotgun (WGS) entry which is preliminary data.</text>
</comment>
<name>A0A840VQM8_9PROT</name>
<evidence type="ECO:0000259" key="1">
    <source>
        <dbReference type="Pfam" id="PF07811"/>
    </source>
</evidence>
<feature type="domain" description="TadE-like" evidence="1">
    <location>
        <begin position="17"/>
        <end position="54"/>
    </location>
</feature>
<dbReference type="AlphaFoldDB" id="A0A840VQM8"/>
<reference evidence="2 3" key="1">
    <citation type="submission" date="2020-08" db="EMBL/GenBank/DDBJ databases">
        <title>Genomic Encyclopedia of Type Strains, Phase IV (KMG-IV): sequencing the most valuable type-strain genomes for metagenomic binning, comparative biology and taxonomic classification.</title>
        <authorList>
            <person name="Goeker M."/>
        </authorList>
    </citation>
    <scope>NUCLEOTIDE SEQUENCE [LARGE SCALE GENOMIC DNA]</scope>
    <source>
        <strain evidence="2 3">DSM 27026</strain>
    </source>
</reference>
<dbReference type="Pfam" id="PF07811">
    <property type="entry name" value="TadE"/>
    <property type="match status" value="1"/>
</dbReference>